<organism evidence="3 4">
    <name type="scientific">Fredinandcohnia salidurans</name>
    <dbReference type="NCBI Taxonomy" id="2595041"/>
    <lineage>
        <taxon>Bacteria</taxon>
        <taxon>Bacillati</taxon>
        <taxon>Bacillota</taxon>
        <taxon>Bacilli</taxon>
        <taxon>Bacillales</taxon>
        <taxon>Bacillaceae</taxon>
        <taxon>Fredinandcohnia</taxon>
    </lineage>
</organism>
<dbReference type="EMBL" id="JBHUEK010000001">
    <property type="protein sequence ID" value="MFD1777090.1"/>
    <property type="molecule type" value="Genomic_DNA"/>
</dbReference>
<accession>A0ABW4MGX6</accession>
<dbReference type="RefSeq" id="WP_388034333.1">
    <property type="nucleotide sequence ID" value="NZ_JBHUEK010000001.1"/>
</dbReference>
<reference evidence="4" key="1">
    <citation type="journal article" date="2019" name="Int. J. Syst. Evol. Microbiol.">
        <title>The Global Catalogue of Microorganisms (GCM) 10K type strain sequencing project: providing services to taxonomists for standard genome sequencing and annotation.</title>
        <authorList>
            <consortium name="The Broad Institute Genomics Platform"/>
            <consortium name="The Broad Institute Genome Sequencing Center for Infectious Disease"/>
            <person name="Wu L."/>
            <person name="Ma J."/>
        </authorList>
    </citation>
    <scope>NUCLEOTIDE SEQUENCE [LARGE SCALE GENOMIC DNA]</scope>
    <source>
        <strain evidence="4">CCUG 15531</strain>
    </source>
</reference>
<proteinExistence type="predicted"/>
<evidence type="ECO:0000256" key="2">
    <source>
        <dbReference type="SAM" id="SignalP"/>
    </source>
</evidence>
<feature type="chain" id="PRO_5046243826" evidence="2">
    <location>
        <begin position="24"/>
        <end position="47"/>
    </location>
</feature>
<feature type="compositionally biased region" description="Acidic residues" evidence="1">
    <location>
        <begin position="37"/>
        <end position="47"/>
    </location>
</feature>
<keyword evidence="4" id="KW-1185">Reference proteome</keyword>
<protein>
    <submittedName>
        <fullName evidence="3">Uncharacterized protein</fullName>
    </submittedName>
</protein>
<evidence type="ECO:0000256" key="1">
    <source>
        <dbReference type="SAM" id="MobiDB-lite"/>
    </source>
</evidence>
<feature type="signal peptide" evidence="2">
    <location>
        <begin position="1"/>
        <end position="23"/>
    </location>
</feature>
<evidence type="ECO:0000313" key="3">
    <source>
        <dbReference type="EMBL" id="MFD1777090.1"/>
    </source>
</evidence>
<evidence type="ECO:0000313" key="4">
    <source>
        <dbReference type="Proteomes" id="UP001597227"/>
    </source>
</evidence>
<dbReference type="Proteomes" id="UP001597227">
    <property type="component" value="Unassembled WGS sequence"/>
</dbReference>
<sequence length="47" mass="5210">MKKNLLFKIGASLLAIFLMTACSSEDTDQQPDTKETETEDGAEEETE</sequence>
<feature type="region of interest" description="Disordered" evidence="1">
    <location>
        <begin position="23"/>
        <end position="47"/>
    </location>
</feature>
<comment type="caution">
    <text evidence="3">The sequence shown here is derived from an EMBL/GenBank/DDBJ whole genome shotgun (WGS) entry which is preliminary data.</text>
</comment>
<gene>
    <name evidence="3" type="ORF">ACFSFW_00135</name>
</gene>
<dbReference type="PROSITE" id="PS51257">
    <property type="entry name" value="PROKAR_LIPOPROTEIN"/>
    <property type="match status" value="1"/>
</dbReference>
<keyword evidence="2" id="KW-0732">Signal</keyword>
<name>A0ABW4MGX6_9BACI</name>